<feature type="transmembrane region" description="Helical" evidence="6">
    <location>
        <begin position="112"/>
        <end position="137"/>
    </location>
</feature>
<feature type="transmembrane region" description="Helical" evidence="6">
    <location>
        <begin position="291"/>
        <end position="310"/>
    </location>
</feature>
<feature type="transmembrane region" description="Helical" evidence="6">
    <location>
        <begin position="382"/>
        <end position="404"/>
    </location>
</feature>
<feature type="transmembrane region" description="Helical" evidence="6">
    <location>
        <begin position="45"/>
        <end position="65"/>
    </location>
</feature>
<comment type="subcellular location">
    <subcellularLocation>
        <location evidence="1">Cell membrane</location>
        <topology evidence="1">Multi-pass membrane protein</topology>
    </subcellularLocation>
</comment>
<evidence type="ECO:0000313" key="8">
    <source>
        <dbReference type="Proteomes" id="UP001320513"/>
    </source>
</evidence>
<evidence type="ECO:0000256" key="4">
    <source>
        <dbReference type="ARBA" id="ARBA00022989"/>
    </source>
</evidence>
<dbReference type="Pfam" id="PF13440">
    <property type="entry name" value="Polysacc_synt_3"/>
    <property type="match status" value="1"/>
</dbReference>
<dbReference type="Proteomes" id="UP001320513">
    <property type="component" value="Unassembled WGS sequence"/>
</dbReference>
<sequence length="410" mass="44657">MSLKQIGGAAVIYTASNGFASGAQLLLLFYCAYVLPGEALGTQTLFMAVVALSSQVLGLGLVAAFQRDFFSAEPEQRPLYLSSIVWMLLMSGVVCCVVAVLVGAVVSSYWLAALYVLPVALLGALGQALQQVILVVWQSEGAPRPYLFYMLFYCGLQLVIPVALLNMWGGRWESAVYGQALVFIVGGLMSVYGLRVKGYLTLSLSRAYLKKALAYGLPLVPYQIAGWGMAMLDRFIITGVLGVAIAGYYALAFQVSQLVNIASGGFVQAFTPWLYKVLGDKDARTMEVGRLVFIYSASLSVLCLVSFLAFKGVVIVMDQESYWQALGFAPWLFAAMFFNGMYRIASSYCLYYGQTRALAWMIGAVALLSGVLNWYLVPLYGAISAAWTSCFSFALLFAATSVFTRRRYNA</sequence>
<feature type="transmembrane region" description="Helical" evidence="6">
    <location>
        <begin position="146"/>
        <end position="168"/>
    </location>
</feature>
<protein>
    <recommendedName>
        <fullName evidence="9">Membrane protein involved in the export of O-antigen and teichoic acid</fullName>
    </recommendedName>
</protein>
<feature type="transmembrane region" description="Helical" evidence="6">
    <location>
        <begin position="12"/>
        <end position="33"/>
    </location>
</feature>
<evidence type="ECO:0000256" key="2">
    <source>
        <dbReference type="ARBA" id="ARBA00022475"/>
    </source>
</evidence>
<feature type="transmembrane region" description="Helical" evidence="6">
    <location>
        <begin position="85"/>
        <end position="106"/>
    </location>
</feature>
<dbReference type="PANTHER" id="PTHR30250">
    <property type="entry name" value="PST FAMILY PREDICTED COLANIC ACID TRANSPORTER"/>
    <property type="match status" value="1"/>
</dbReference>
<evidence type="ECO:0000256" key="5">
    <source>
        <dbReference type="ARBA" id="ARBA00023136"/>
    </source>
</evidence>
<dbReference type="PANTHER" id="PTHR30250:SF11">
    <property type="entry name" value="O-ANTIGEN TRANSPORTER-RELATED"/>
    <property type="match status" value="1"/>
</dbReference>
<keyword evidence="8" id="KW-1185">Reference proteome</keyword>
<name>A0ABS9ZIH1_9PSED</name>
<evidence type="ECO:0000256" key="6">
    <source>
        <dbReference type="SAM" id="Phobius"/>
    </source>
</evidence>
<feature type="transmembrane region" description="Helical" evidence="6">
    <location>
        <begin position="235"/>
        <end position="253"/>
    </location>
</feature>
<dbReference type="RefSeq" id="WP_243246566.1">
    <property type="nucleotide sequence ID" value="NZ_LOHG01000007.1"/>
</dbReference>
<dbReference type="EMBL" id="LOHG01000007">
    <property type="protein sequence ID" value="MCI8210384.1"/>
    <property type="molecule type" value="Genomic_DNA"/>
</dbReference>
<reference evidence="7 8" key="1">
    <citation type="submission" date="2015-12" db="EMBL/GenBank/DDBJ databases">
        <title>Phylogenomics in the description of a new species in the Pseudomonas syringae group.</title>
        <authorList>
            <person name="Busquets A."/>
            <person name="Gomila M."/>
            <person name="Beiki F."/>
            <person name="Rahimian H."/>
            <person name="Mulet M."/>
            <person name="Sanchez D."/>
            <person name="Garcia-Valdes E."/>
            <person name="Lalucat J."/>
        </authorList>
    </citation>
    <scope>NUCLEOTIDE SEQUENCE [LARGE SCALE GENOMIC DNA]</scope>
    <source>
        <strain evidence="7 8">S25</strain>
    </source>
</reference>
<evidence type="ECO:0008006" key="9">
    <source>
        <dbReference type="Google" id="ProtNLM"/>
    </source>
</evidence>
<evidence type="ECO:0000256" key="3">
    <source>
        <dbReference type="ARBA" id="ARBA00022692"/>
    </source>
</evidence>
<feature type="transmembrane region" description="Helical" evidence="6">
    <location>
        <begin position="322"/>
        <end position="345"/>
    </location>
</feature>
<dbReference type="InterPro" id="IPR050833">
    <property type="entry name" value="Poly_Biosynth_Transport"/>
</dbReference>
<keyword evidence="2" id="KW-1003">Cell membrane</keyword>
<feature type="transmembrane region" description="Helical" evidence="6">
    <location>
        <begin position="357"/>
        <end position="376"/>
    </location>
</feature>
<feature type="transmembrane region" description="Helical" evidence="6">
    <location>
        <begin position="174"/>
        <end position="192"/>
    </location>
</feature>
<evidence type="ECO:0000313" key="7">
    <source>
        <dbReference type="EMBL" id="MCI8210384.1"/>
    </source>
</evidence>
<gene>
    <name evidence="7" type="ORF">AUC61_12630</name>
</gene>
<comment type="caution">
    <text evidence="7">The sequence shown here is derived from an EMBL/GenBank/DDBJ whole genome shotgun (WGS) entry which is preliminary data.</text>
</comment>
<organism evidence="7 8">
    <name type="scientific">Pseudomonas maioricensis</name>
    <dbReference type="NCBI Taxonomy" id="1766623"/>
    <lineage>
        <taxon>Bacteria</taxon>
        <taxon>Pseudomonadati</taxon>
        <taxon>Pseudomonadota</taxon>
        <taxon>Gammaproteobacteria</taxon>
        <taxon>Pseudomonadales</taxon>
        <taxon>Pseudomonadaceae</taxon>
        <taxon>Pseudomonas</taxon>
    </lineage>
</organism>
<proteinExistence type="predicted"/>
<evidence type="ECO:0000256" key="1">
    <source>
        <dbReference type="ARBA" id="ARBA00004651"/>
    </source>
</evidence>
<keyword evidence="4 6" id="KW-1133">Transmembrane helix</keyword>
<keyword evidence="3 6" id="KW-0812">Transmembrane</keyword>
<accession>A0ABS9ZIH1</accession>
<keyword evidence="5 6" id="KW-0472">Membrane</keyword>